<name>A0A7C0WUF5_9BACT</name>
<dbReference type="SUPFAM" id="SSF52402">
    <property type="entry name" value="Adenine nucleotide alpha hydrolases-like"/>
    <property type="match status" value="1"/>
</dbReference>
<dbReference type="InterPro" id="IPR014729">
    <property type="entry name" value="Rossmann-like_a/b/a_fold"/>
</dbReference>
<accession>A0A7C0WUF5</accession>
<gene>
    <name evidence="3" type="ORF">ENG14_06540</name>
</gene>
<reference evidence="3" key="1">
    <citation type="journal article" date="2020" name="mSystems">
        <title>Genome- and Community-Level Interaction Insights into Carbon Utilization and Element Cycling Functions of Hydrothermarchaeota in Hydrothermal Sediment.</title>
        <authorList>
            <person name="Zhou Z."/>
            <person name="Liu Y."/>
            <person name="Xu W."/>
            <person name="Pan J."/>
            <person name="Luo Z.H."/>
            <person name="Li M."/>
        </authorList>
    </citation>
    <scope>NUCLEOTIDE SEQUENCE [LARGE SCALE GENOMIC DNA]</scope>
    <source>
        <strain evidence="3">HyVt-19</strain>
    </source>
</reference>
<dbReference type="EMBL" id="DQZW01000307">
    <property type="protein sequence ID" value="HDL90543.1"/>
    <property type="molecule type" value="Genomic_DNA"/>
</dbReference>
<feature type="domain" description="UspA" evidence="2">
    <location>
        <begin position="65"/>
        <end position="212"/>
    </location>
</feature>
<evidence type="ECO:0000256" key="1">
    <source>
        <dbReference type="ARBA" id="ARBA00008791"/>
    </source>
</evidence>
<proteinExistence type="inferred from homology"/>
<dbReference type="Proteomes" id="UP000886355">
    <property type="component" value="Unassembled WGS sequence"/>
</dbReference>
<dbReference type="Gene3D" id="3.40.50.620">
    <property type="entry name" value="HUPs"/>
    <property type="match status" value="1"/>
</dbReference>
<evidence type="ECO:0000313" key="3">
    <source>
        <dbReference type="EMBL" id="HDL90543.1"/>
    </source>
</evidence>
<comment type="caution">
    <text evidence="3">The sequence shown here is derived from an EMBL/GenBank/DDBJ whole genome shotgun (WGS) entry which is preliminary data.</text>
</comment>
<evidence type="ECO:0000259" key="2">
    <source>
        <dbReference type="Pfam" id="PF00582"/>
    </source>
</evidence>
<dbReference type="CDD" id="cd00293">
    <property type="entry name" value="USP-like"/>
    <property type="match status" value="1"/>
</dbReference>
<comment type="similarity">
    <text evidence="1">Belongs to the universal stress protein A family.</text>
</comment>
<dbReference type="Pfam" id="PF00582">
    <property type="entry name" value="Usp"/>
    <property type="match status" value="1"/>
</dbReference>
<dbReference type="PANTHER" id="PTHR46268">
    <property type="entry name" value="STRESS RESPONSE PROTEIN NHAX"/>
    <property type="match status" value="1"/>
</dbReference>
<dbReference type="InterPro" id="IPR006016">
    <property type="entry name" value="UspA"/>
</dbReference>
<organism evidence="3">
    <name type="scientific">Thermodesulforhabdus norvegica</name>
    <dbReference type="NCBI Taxonomy" id="39841"/>
    <lineage>
        <taxon>Bacteria</taxon>
        <taxon>Pseudomonadati</taxon>
        <taxon>Thermodesulfobacteriota</taxon>
        <taxon>Syntrophobacteria</taxon>
        <taxon>Syntrophobacterales</taxon>
        <taxon>Thermodesulforhabdaceae</taxon>
        <taxon>Thermodesulforhabdus</taxon>
    </lineage>
</organism>
<dbReference type="AlphaFoldDB" id="A0A7C0WUF5"/>
<dbReference type="PANTHER" id="PTHR46268:SF22">
    <property type="entry name" value="SENSOR PROTEIN KDPD-RELATED"/>
    <property type="match status" value="1"/>
</dbReference>
<sequence>MRCPVCGHNIESGKSFCRRCAWSILRTPDEPESDYNERLEIARRNWENLERCICQKEAEDIRKEHKILFCTDLYASSDYAFKAAVNLARECDAELIIFHVLESRHRYSGQIITADGETWATKEVFDRLKKSLTDYYLAKIEGQPVPRIRIEARSGVPWIEIIRKARKEKVDMIVMGPYSIRDPKNGFDLARPQHGETAEKVSLRAPCPVAIVTKPDQKLSLEQGA</sequence>
<protein>
    <submittedName>
        <fullName evidence="3">Universal stress protein</fullName>
    </submittedName>
</protein>